<dbReference type="AlphaFoldDB" id="A7SAJ8"/>
<dbReference type="EMBL" id="DS469609">
    <property type="protein sequence ID" value="EDO39291.1"/>
    <property type="molecule type" value="Genomic_DNA"/>
</dbReference>
<dbReference type="STRING" id="45351.A7SAJ8"/>
<comment type="subcellular location">
    <subcellularLocation>
        <location evidence="1">Membrane</location>
        <topology evidence="1">Multi-pass membrane protein</topology>
    </subcellularLocation>
</comment>
<feature type="transmembrane region" description="Helical" evidence="5">
    <location>
        <begin position="88"/>
        <end position="108"/>
    </location>
</feature>
<feature type="transmembrane region" description="Helical" evidence="5">
    <location>
        <begin position="25"/>
        <end position="45"/>
    </location>
</feature>
<dbReference type="GO" id="GO:1905515">
    <property type="term" value="P:non-motile cilium assembly"/>
    <property type="evidence" value="ECO:0000318"/>
    <property type="project" value="GO_Central"/>
</dbReference>
<dbReference type="KEGG" id="nve:5510956"/>
<dbReference type="Pfam" id="PF09799">
    <property type="entry name" value="Transmemb_17"/>
    <property type="match status" value="1"/>
</dbReference>
<evidence type="ECO:0000256" key="2">
    <source>
        <dbReference type="ARBA" id="ARBA00022692"/>
    </source>
</evidence>
<evidence type="ECO:0000256" key="1">
    <source>
        <dbReference type="ARBA" id="ARBA00004141"/>
    </source>
</evidence>
<dbReference type="InParanoid" id="A7SAJ8"/>
<keyword evidence="2 5" id="KW-0812">Transmembrane</keyword>
<evidence type="ECO:0000256" key="3">
    <source>
        <dbReference type="ARBA" id="ARBA00022989"/>
    </source>
</evidence>
<keyword evidence="7" id="KW-1185">Reference proteome</keyword>
<evidence type="ECO:0000313" key="6">
    <source>
        <dbReference type="EMBL" id="EDO39291.1"/>
    </source>
</evidence>
<dbReference type="GO" id="GO:0035869">
    <property type="term" value="C:ciliary transition zone"/>
    <property type="evidence" value="ECO:0000318"/>
    <property type="project" value="GO_Central"/>
</dbReference>
<dbReference type="InterPro" id="IPR019184">
    <property type="entry name" value="Uncharacterised_TM-17"/>
</dbReference>
<organism evidence="6 7">
    <name type="scientific">Nematostella vectensis</name>
    <name type="common">Starlet sea anemone</name>
    <dbReference type="NCBI Taxonomy" id="45351"/>
    <lineage>
        <taxon>Eukaryota</taxon>
        <taxon>Metazoa</taxon>
        <taxon>Cnidaria</taxon>
        <taxon>Anthozoa</taxon>
        <taxon>Hexacorallia</taxon>
        <taxon>Actiniaria</taxon>
        <taxon>Edwardsiidae</taxon>
        <taxon>Nematostella</taxon>
    </lineage>
</organism>
<evidence type="ECO:0000313" key="7">
    <source>
        <dbReference type="Proteomes" id="UP000001593"/>
    </source>
</evidence>
<dbReference type="PANTHER" id="PTHR13531">
    <property type="entry name" value="GEO07735P1-RELATED-RELATED"/>
    <property type="match status" value="1"/>
</dbReference>
<feature type="non-terminal residue" evidence="6">
    <location>
        <position position="1"/>
    </location>
</feature>
<evidence type="ECO:0000256" key="5">
    <source>
        <dbReference type="SAM" id="Phobius"/>
    </source>
</evidence>
<reference evidence="6 7" key="1">
    <citation type="journal article" date="2007" name="Science">
        <title>Sea anemone genome reveals ancestral eumetazoan gene repertoire and genomic organization.</title>
        <authorList>
            <person name="Putnam N.H."/>
            <person name="Srivastava M."/>
            <person name="Hellsten U."/>
            <person name="Dirks B."/>
            <person name="Chapman J."/>
            <person name="Salamov A."/>
            <person name="Terry A."/>
            <person name="Shapiro H."/>
            <person name="Lindquist E."/>
            <person name="Kapitonov V.V."/>
            <person name="Jurka J."/>
            <person name="Genikhovich G."/>
            <person name="Grigoriev I.V."/>
            <person name="Lucas S.M."/>
            <person name="Steele R.E."/>
            <person name="Finnerty J.R."/>
            <person name="Technau U."/>
            <person name="Martindale M.Q."/>
            <person name="Rokhsar D.S."/>
        </authorList>
    </citation>
    <scope>NUCLEOTIDE SEQUENCE [LARGE SCALE GENOMIC DNA]</scope>
    <source>
        <strain evidence="7">CH2 X CH6</strain>
    </source>
</reference>
<feature type="transmembrane region" description="Helical" evidence="5">
    <location>
        <begin position="120"/>
        <end position="140"/>
    </location>
</feature>
<sequence length="176" mass="20467">SIVDHPIIIFVGNEIVSDLPLQMALYFNVYFSPFWFLTAFVILAAKYDKLDFYYKFVLIAIYIVMAIVESTRLYLGYLGNLHEKVPELAGFWLLTLVLQFPLTLVLLLNESMLIMPTERAMNILMTIFVLVEIIQGYRVIKALADHQVSKFHLHQFDEVSEMQDIQERGPEEIGFR</sequence>
<dbReference type="PhylomeDB" id="A7SAJ8"/>
<evidence type="ECO:0000256" key="4">
    <source>
        <dbReference type="ARBA" id="ARBA00023136"/>
    </source>
</evidence>
<keyword evidence="3 5" id="KW-1133">Transmembrane helix</keyword>
<dbReference type="OrthoDB" id="311720at2759"/>
<dbReference type="eggNOG" id="KOG4694">
    <property type="taxonomic scope" value="Eukaryota"/>
</dbReference>
<keyword evidence="4 5" id="KW-0472">Membrane</keyword>
<name>A7SAJ8_NEMVE</name>
<protein>
    <recommendedName>
        <fullName evidence="8">Transmembrane protein 17</fullName>
    </recommendedName>
</protein>
<dbReference type="Proteomes" id="UP000001593">
    <property type="component" value="Unassembled WGS sequence"/>
</dbReference>
<evidence type="ECO:0008006" key="8">
    <source>
        <dbReference type="Google" id="ProtNLM"/>
    </source>
</evidence>
<accession>A7SAJ8</accession>
<feature type="transmembrane region" description="Helical" evidence="5">
    <location>
        <begin position="52"/>
        <end position="68"/>
    </location>
</feature>
<dbReference type="OMA" id="LWWVSCI"/>
<dbReference type="HOGENOM" id="CLU_092836_1_0_1"/>
<proteinExistence type="predicted"/>
<dbReference type="FunCoup" id="A7SAJ8">
    <property type="interactions" value="24"/>
</dbReference>
<dbReference type="PANTHER" id="PTHR13531:SF6">
    <property type="entry name" value="TMEM (HUMAN TRANSMEMBRANE PROTEIN) HOMOLOG"/>
    <property type="match status" value="1"/>
</dbReference>
<gene>
    <name evidence="6" type="ORF">NEMVEDRAFT_v1g111004</name>
</gene>
<dbReference type="GO" id="GO:0016020">
    <property type="term" value="C:membrane"/>
    <property type="evidence" value="ECO:0007669"/>
    <property type="project" value="UniProtKB-SubCell"/>
</dbReference>